<dbReference type="Proteomes" id="UP000308600">
    <property type="component" value="Unassembled WGS sequence"/>
</dbReference>
<protein>
    <submittedName>
        <fullName evidence="1">Threonine ammonia-lyase</fullName>
    </submittedName>
</protein>
<accession>A0ACD3BCS4</accession>
<organism evidence="1 2">
    <name type="scientific">Pluteus cervinus</name>
    <dbReference type="NCBI Taxonomy" id="181527"/>
    <lineage>
        <taxon>Eukaryota</taxon>
        <taxon>Fungi</taxon>
        <taxon>Dikarya</taxon>
        <taxon>Basidiomycota</taxon>
        <taxon>Agaricomycotina</taxon>
        <taxon>Agaricomycetes</taxon>
        <taxon>Agaricomycetidae</taxon>
        <taxon>Agaricales</taxon>
        <taxon>Pluteineae</taxon>
        <taxon>Pluteaceae</taxon>
        <taxon>Pluteus</taxon>
    </lineage>
</organism>
<dbReference type="EMBL" id="ML208263">
    <property type="protein sequence ID" value="TFK75392.1"/>
    <property type="molecule type" value="Genomic_DNA"/>
</dbReference>
<reference evidence="1 2" key="1">
    <citation type="journal article" date="2019" name="Nat. Ecol. Evol.">
        <title>Megaphylogeny resolves global patterns of mushroom evolution.</title>
        <authorList>
            <person name="Varga T."/>
            <person name="Krizsan K."/>
            <person name="Foldi C."/>
            <person name="Dima B."/>
            <person name="Sanchez-Garcia M."/>
            <person name="Sanchez-Ramirez S."/>
            <person name="Szollosi G.J."/>
            <person name="Szarkandi J.G."/>
            <person name="Papp V."/>
            <person name="Albert L."/>
            <person name="Andreopoulos W."/>
            <person name="Angelini C."/>
            <person name="Antonin V."/>
            <person name="Barry K.W."/>
            <person name="Bougher N.L."/>
            <person name="Buchanan P."/>
            <person name="Buyck B."/>
            <person name="Bense V."/>
            <person name="Catcheside P."/>
            <person name="Chovatia M."/>
            <person name="Cooper J."/>
            <person name="Damon W."/>
            <person name="Desjardin D."/>
            <person name="Finy P."/>
            <person name="Geml J."/>
            <person name="Haridas S."/>
            <person name="Hughes K."/>
            <person name="Justo A."/>
            <person name="Karasinski D."/>
            <person name="Kautmanova I."/>
            <person name="Kiss B."/>
            <person name="Kocsube S."/>
            <person name="Kotiranta H."/>
            <person name="LaButti K.M."/>
            <person name="Lechner B.E."/>
            <person name="Liimatainen K."/>
            <person name="Lipzen A."/>
            <person name="Lukacs Z."/>
            <person name="Mihaltcheva S."/>
            <person name="Morgado L.N."/>
            <person name="Niskanen T."/>
            <person name="Noordeloos M.E."/>
            <person name="Ohm R.A."/>
            <person name="Ortiz-Santana B."/>
            <person name="Ovrebo C."/>
            <person name="Racz N."/>
            <person name="Riley R."/>
            <person name="Savchenko A."/>
            <person name="Shiryaev A."/>
            <person name="Soop K."/>
            <person name="Spirin V."/>
            <person name="Szebenyi C."/>
            <person name="Tomsovsky M."/>
            <person name="Tulloss R.E."/>
            <person name="Uehling J."/>
            <person name="Grigoriev I.V."/>
            <person name="Vagvolgyi C."/>
            <person name="Papp T."/>
            <person name="Martin F.M."/>
            <person name="Miettinen O."/>
            <person name="Hibbett D.S."/>
            <person name="Nagy L.G."/>
        </authorList>
    </citation>
    <scope>NUCLEOTIDE SEQUENCE [LARGE SCALE GENOMIC DNA]</scope>
    <source>
        <strain evidence="1 2">NL-1719</strain>
    </source>
</reference>
<evidence type="ECO:0000313" key="2">
    <source>
        <dbReference type="Proteomes" id="UP000308600"/>
    </source>
</evidence>
<gene>
    <name evidence="1" type="ORF">BDN72DRAFT_832264</name>
</gene>
<proteinExistence type="predicted"/>
<keyword evidence="2" id="KW-1185">Reference proteome</keyword>
<evidence type="ECO:0000313" key="1">
    <source>
        <dbReference type="EMBL" id="TFK75392.1"/>
    </source>
</evidence>
<name>A0ACD3BCS4_9AGAR</name>
<sequence length="542" mass="59562">MTPSATLEYASHAPEPLSYPRLAKHHLLPSNTPDYLRLILTAKVYEILKETPLVYANNLSSKLGNQIWLKREDLQEVFSFKIRGAYNFMASLTEEERWKGVVTCSAGNHAQGVALSGARLGIPCTIVMPKGTPSIKVRNVARLGAKVILHGADFDEAKAECARLASVHGLAFVPPYDDPLVIAGQGTVGMEILKQVSDADRLDSIFAAVGGGGLCAGIAEYVKRIGSPNTKVTGVETVDGDAMARSLEAGHRVTLREVGPFSDGTAVKIVGEEPFRICQQLLDGIVKVDNDEICAAIKDIFEETRSITEPAGALALAGLKRYILSNNLVGAQKRYVAVISGANMNFDRLRFVAERAELGEGREALLSVDIPERPGSFIALHSVIHPRAVTEFIYRYNVSGDRAHVLLSFKLESLSRKAEVDKVLSDLAAADMQGYDISDDELAKSHARYMIGGCQIVANERVFRFEFPERPEALRKFLLGLQQGWNISLFHYRNHGADLGKVLAGIQVPPDDDNAFKAFLEKLNYTYVEETNNEVYRRYLRG</sequence>